<dbReference type="InterPro" id="IPR053860">
    <property type="entry name" value="DUF6932"/>
</dbReference>
<dbReference type="RefSeq" id="WP_142121944.1">
    <property type="nucleotide sequence ID" value="NZ_BAAASV010000002.1"/>
</dbReference>
<sequence length="187" mass="21406">MLPGLDTRTGALPLGRFGATLDQIKRDFVDADYFSASSTRKQIWQDFWSATAGLRSVVPVISVWVGGSFLTDKLDPDDIDLVYWCQDNLVNQVADPRDRELLQLFADNLVRRATGLRVDTRYCQWHLYPEADRSSCLEHQAYVTARGYWDDFWMRRRAGTKDAPPQLADALPKRGYFEVELDGFHGI</sequence>
<evidence type="ECO:0000313" key="2">
    <source>
        <dbReference type="Proteomes" id="UP000315389"/>
    </source>
</evidence>
<reference evidence="1 2" key="1">
    <citation type="submission" date="2019-06" db="EMBL/GenBank/DDBJ databases">
        <title>Sequencing the genomes of 1000 actinobacteria strains.</title>
        <authorList>
            <person name="Klenk H.-P."/>
        </authorList>
    </citation>
    <scope>NUCLEOTIDE SEQUENCE [LARGE SCALE GENOMIC DNA]</scope>
    <source>
        <strain evidence="1 2">DSM 4813</strain>
    </source>
</reference>
<dbReference type="AlphaFoldDB" id="A0A542ZB26"/>
<proteinExistence type="predicted"/>
<dbReference type="EMBL" id="VFOS01000004">
    <property type="protein sequence ID" value="TQL57450.1"/>
    <property type="molecule type" value="Genomic_DNA"/>
</dbReference>
<dbReference type="Proteomes" id="UP000315389">
    <property type="component" value="Unassembled WGS sequence"/>
</dbReference>
<protein>
    <submittedName>
        <fullName evidence="1">Uncharacterized protein</fullName>
    </submittedName>
</protein>
<evidence type="ECO:0000313" key="1">
    <source>
        <dbReference type="EMBL" id="TQL57450.1"/>
    </source>
</evidence>
<organism evidence="1 2">
    <name type="scientific">Rarobacter faecitabidus</name>
    <dbReference type="NCBI Taxonomy" id="13243"/>
    <lineage>
        <taxon>Bacteria</taxon>
        <taxon>Bacillati</taxon>
        <taxon>Actinomycetota</taxon>
        <taxon>Actinomycetes</taxon>
        <taxon>Micrococcales</taxon>
        <taxon>Rarobacteraceae</taxon>
        <taxon>Rarobacter</taxon>
    </lineage>
</organism>
<name>A0A542ZB26_RARFA</name>
<keyword evidence="2" id="KW-1185">Reference proteome</keyword>
<accession>A0A542ZB26</accession>
<dbReference type="OrthoDB" id="4578284at2"/>
<comment type="caution">
    <text evidence="1">The sequence shown here is derived from an EMBL/GenBank/DDBJ whole genome shotgun (WGS) entry which is preliminary data.</text>
</comment>
<dbReference type="Pfam" id="PF22014">
    <property type="entry name" value="DUF6932"/>
    <property type="match status" value="1"/>
</dbReference>
<gene>
    <name evidence="1" type="ORF">FB461_2185</name>
</gene>